<keyword evidence="6" id="KW-0418">Kinase</keyword>
<dbReference type="Gene3D" id="1.10.510.10">
    <property type="entry name" value="Transferase(Phosphotransferase) domain 1"/>
    <property type="match status" value="1"/>
</dbReference>
<evidence type="ECO:0000256" key="3">
    <source>
        <dbReference type="ARBA" id="ARBA00022553"/>
    </source>
</evidence>
<proteinExistence type="inferred from homology"/>
<dbReference type="PANTHER" id="PTHR24056:SF569">
    <property type="entry name" value="PROTEIN KINASE DOMAIN-CONTAINING PROTEIN"/>
    <property type="match status" value="1"/>
</dbReference>
<dbReference type="SMR" id="A0A3B6JNP7"/>
<dbReference type="PROSITE" id="PS00108">
    <property type="entry name" value="PROTEIN_KINASE_ST"/>
    <property type="match status" value="1"/>
</dbReference>
<feature type="domain" description="Protein kinase" evidence="12">
    <location>
        <begin position="86"/>
        <end position="382"/>
    </location>
</feature>
<evidence type="ECO:0000256" key="5">
    <source>
        <dbReference type="ARBA" id="ARBA00022741"/>
    </source>
</evidence>
<keyword evidence="7 9" id="KW-0067">ATP-binding</keyword>
<evidence type="ECO:0000256" key="11">
    <source>
        <dbReference type="SAM" id="MobiDB-lite"/>
    </source>
</evidence>
<dbReference type="EnsemblPlants" id="TraesCS4D02G255400.1">
    <property type="protein sequence ID" value="TraesCS4D02G255400.1"/>
    <property type="gene ID" value="TraesCS4D02G255400"/>
</dbReference>
<dbReference type="PROSITE" id="PS50011">
    <property type="entry name" value="PROTEIN_KINASE_DOM"/>
    <property type="match status" value="1"/>
</dbReference>
<dbReference type="Gramene" id="TraesCS4D02G255400.1">
    <property type="protein sequence ID" value="TraesCS4D02G255400.1"/>
    <property type="gene ID" value="TraesCS4D02G255400"/>
</dbReference>
<evidence type="ECO:0000259" key="12">
    <source>
        <dbReference type="PROSITE" id="PS50011"/>
    </source>
</evidence>
<dbReference type="InterPro" id="IPR050108">
    <property type="entry name" value="CDK"/>
</dbReference>
<dbReference type="SMART" id="SM00220">
    <property type="entry name" value="S_TKc"/>
    <property type="match status" value="1"/>
</dbReference>
<keyword evidence="14" id="KW-1185">Reference proteome</keyword>
<dbReference type="AlphaFoldDB" id="A0A3B6JNP7"/>
<dbReference type="PROSITE" id="PS00107">
    <property type="entry name" value="PROTEIN_KINASE_ATP"/>
    <property type="match status" value="1"/>
</dbReference>
<accession>A0A3B6JNP7</accession>
<dbReference type="InterPro" id="IPR011009">
    <property type="entry name" value="Kinase-like_dom_sf"/>
</dbReference>
<dbReference type="OrthoDB" id="616782at2759"/>
<feature type="region of interest" description="Disordered" evidence="11">
    <location>
        <begin position="15"/>
        <end position="35"/>
    </location>
</feature>
<reference evidence="13" key="2">
    <citation type="submission" date="2018-10" db="UniProtKB">
        <authorList>
            <consortium name="EnsemblPlants"/>
        </authorList>
    </citation>
    <scope>IDENTIFICATION</scope>
</reference>
<comment type="similarity">
    <text evidence="1">Belongs to the protein kinase superfamily. CMGC Ser/Thr protein kinase family. CDC2/CDKX subfamily.</text>
</comment>
<organism evidence="13">
    <name type="scientific">Triticum aestivum</name>
    <name type="common">Wheat</name>
    <dbReference type="NCBI Taxonomy" id="4565"/>
    <lineage>
        <taxon>Eukaryota</taxon>
        <taxon>Viridiplantae</taxon>
        <taxon>Streptophyta</taxon>
        <taxon>Embryophyta</taxon>
        <taxon>Tracheophyta</taxon>
        <taxon>Spermatophyta</taxon>
        <taxon>Magnoliopsida</taxon>
        <taxon>Liliopsida</taxon>
        <taxon>Poales</taxon>
        <taxon>Poaceae</taxon>
        <taxon>BOP clade</taxon>
        <taxon>Pooideae</taxon>
        <taxon>Triticodae</taxon>
        <taxon>Triticeae</taxon>
        <taxon>Triticinae</taxon>
        <taxon>Triticum</taxon>
    </lineage>
</organism>
<sequence length="433" mass="47462">MTNRVDRSIHQLITHLPSSLDPPLPSSSPPSTEACSPSVELARRRWPRASDLLLPVLGAGHATTTQGSPARCKRSRVNNIRSSADYQEETCLGEGGFGCVLRARHRATGKIVAIKYVNWEDGSAEPPDPAELLREAGFLEACDGSPYVVGFEGLVRDPDNGAYGLVMEYVAAPTLHEFLWNRCRGGGPPLPESTVRAIMWKLFTGAKKMHDRHVVHRDIKPANILIGQEGELVKICDFGLAISLSELPPYTQAGTAFYLAPEMLLGKEDYDALVDTWSLGCVMAEMLTGKTLFLGDNEIIKLWSIFRLLGTPDDRTWPEFTSLPHTAKALQLLPPGHKQSKLRDLFPQEKLSEEGFQVLQGLLTCNPDKRLTAAAALKHRWFAAPRPAAAAAKVGALSFPVKTAPRIKFIPPAMSQKNLLKIPVAVWNAAQQV</sequence>
<keyword evidence="3" id="KW-0597">Phosphoprotein</keyword>
<evidence type="ECO:0000256" key="2">
    <source>
        <dbReference type="ARBA" id="ARBA00012409"/>
    </source>
</evidence>
<evidence type="ECO:0000256" key="10">
    <source>
        <dbReference type="RuleBase" id="RU000304"/>
    </source>
</evidence>
<dbReference type="InterPro" id="IPR008271">
    <property type="entry name" value="Ser/Thr_kinase_AS"/>
</dbReference>
<dbReference type="Proteomes" id="UP000019116">
    <property type="component" value="Chromosome 4D"/>
</dbReference>
<evidence type="ECO:0000313" key="14">
    <source>
        <dbReference type="Proteomes" id="UP000019116"/>
    </source>
</evidence>
<dbReference type="Gramene" id="TraesROB_scaffold_060828_01G000100.1">
    <property type="protein sequence ID" value="TraesROB_scaffold_060828_01G000100.1"/>
    <property type="gene ID" value="TraesROB_scaffold_060828_01G000100"/>
</dbReference>
<evidence type="ECO:0000256" key="4">
    <source>
        <dbReference type="ARBA" id="ARBA00022679"/>
    </source>
</evidence>
<keyword evidence="4" id="KW-0808">Transferase</keyword>
<dbReference type="Pfam" id="PF00069">
    <property type="entry name" value="Pkinase"/>
    <property type="match status" value="1"/>
</dbReference>
<name>A0A3B6JNP7_WHEAT</name>
<evidence type="ECO:0000256" key="1">
    <source>
        <dbReference type="ARBA" id="ARBA00006485"/>
    </source>
</evidence>
<keyword evidence="5 9" id="KW-0547">Nucleotide-binding</keyword>
<dbReference type="SUPFAM" id="SSF56112">
    <property type="entry name" value="Protein kinase-like (PK-like)"/>
    <property type="match status" value="1"/>
</dbReference>
<evidence type="ECO:0000313" key="13">
    <source>
        <dbReference type="EnsemblPlants" id="TraesCS4D02G255400.1"/>
    </source>
</evidence>
<evidence type="ECO:0000256" key="7">
    <source>
        <dbReference type="ARBA" id="ARBA00022840"/>
    </source>
</evidence>
<dbReference type="InterPro" id="IPR000719">
    <property type="entry name" value="Prot_kinase_dom"/>
</dbReference>
<dbReference type="InterPro" id="IPR017441">
    <property type="entry name" value="Protein_kinase_ATP_BS"/>
</dbReference>
<dbReference type="GO" id="GO:0005524">
    <property type="term" value="F:ATP binding"/>
    <property type="evidence" value="ECO:0007669"/>
    <property type="project" value="UniProtKB-UniRule"/>
</dbReference>
<dbReference type="STRING" id="4565.A0A3B6JNP7"/>
<dbReference type="Gramene" id="TraesCS4D03G0612000.1">
    <property type="protein sequence ID" value="TraesCS4D03G0612000.1.CDS"/>
    <property type="gene ID" value="TraesCS4D03G0612000"/>
</dbReference>
<dbReference type="GO" id="GO:0008353">
    <property type="term" value="F:RNA polymerase II CTD heptapeptide repeat kinase activity"/>
    <property type="evidence" value="ECO:0007669"/>
    <property type="project" value="UniProtKB-EC"/>
</dbReference>
<reference evidence="13" key="1">
    <citation type="submission" date="2018-08" db="EMBL/GenBank/DDBJ databases">
        <authorList>
            <person name="Rossello M."/>
        </authorList>
    </citation>
    <scope>NUCLEOTIDE SEQUENCE [LARGE SCALE GENOMIC DNA]</scope>
    <source>
        <strain evidence="13">cv. Chinese Spring</strain>
    </source>
</reference>
<feature type="binding site" evidence="9">
    <location>
        <position position="115"/>
    </location>
    <ligand>
        <name>ATP</name>
        <dbReference type="ChEBI" id="CHEBI:30616"/>
    </ligand>
</feature>
<dbReference type="EC" id="2.7.11.23" evidence="2"/>
<keyword evidence="10" id="KW-0723">Serine/threonine-protein kinase</keyword>
<dbReference type="GO" id="GO:0005634">
    <property type="term" value="C:nucleus"/>
    <property type="evidence" value="ECO:0000318"/>
    <property type="project" value="GO_Central"/>
</dbReference>
<protein>
    <recommendedName>
        <fullName evidence="2">[RNA-polymerase]-subunit kinase</fullName>
        <ecNumber evidence="2">2.7.11.23</ecNumber>
    </recommendedName>
</protein>
<dbReference type="FunFam" id="1.10.510.10:FF:000790">
    <property type="entry name" value="Cyclin-dependent kinase G-1"/>
    <property type="match status" value="1"/>
</dbReference>
<dbReference type="GO" id="GO:0004674">
    <property type="term" value="F:protein serine/threonine kinase activity"/>
    <property type="evidence" value="ECO:0000318"/>
    <property type="project" value="GO_Central"/>
</dbReference>
<evidence type="ECO:0000256" key="9">
    <source>
        <dbReference type="PROSITE-ProRule" id="PRU10141"/>
    </source>
</evidence>
<comment type="catalytic activity">
    <reaction evidence="8">
        <text>[DNA-directed RNA polymerase] + ATP = phospho-[DNA-directed RNA polymerase] + ADP + H(+)</text>
        <dbReference type="Rhea" id="RHEA:10216"/>
        <dbReference type="Rhea" id="RHEA-COMP:11321"/>
        <dbReference type="Rhea" id="RHEA-COMP:11322"/>
        <dbReference type="ChEBI" id="CHEBI:15378"/>
        <dbReference type="ChEBI" id="CHEBI:30616"/>
        <dbReference type="ChEBI" id="CHEBI:43176"/>
        <dbReference type="ChEBI" id="CHEBI:68546"/>
        <dbReference type="ChEBI" id="CHEBI:456216"/>
        <dbReference type="EC" id="2.7.11.23"/>
    </reaction>
</comment>
<evidence type="ECO:0000256" key="6">
    <source>
        <dbReference type="ARBA" id="ARBA00022777"/>
    </source>
</evidence>
<dbReference type="Gene3D" id="3.30.200.20">
    <property type="entry name" value="Phosphorylase Kinase, domain 1"/>
    <property type="match status" value="1"/>
</dbReference>
<dbReference type="PANTHER" id="PTHR24056">
    <property type="entry name" value="CELL DIVISION PROTEIN KINASE"/>
    <property type="match status" value="1"/>
</dbReference>
<evidence type="ECO:0000256" key="8">
    <source>
        <dbReference type="ARBA" id="ARBA00049280"/>
    </source>
</evidence>